<evidence type="ECO:0000256" key="1">
    <source>
        <dbReference type="SAM" id="Phobius"/>
    </source>
</evidence>
<name>W7F492_PLAF8</name>
<dbReference type="AlphaFoldDB" id="W7F492"/>
<gene>
    <name evidence="2" type="ORF">PFBG_04188</name>
</gene>
<feature type="transmembrane region" description="Helical" evidence="1">
    <location>
        <begin position="44"/>
        <end position="60"/>
    </location>
</feature>
<accession>W7F492</accession>
<keyword evidence="1" id="KW-0472">Membrane</keyword>
<evidence type="ECO:0000313" key="2">
    <source>
        <dbReference type="EMBL" id="EUR67508.1"/>
    </source>
</evidence>
<evidence type="ECO:0000313" key="3">
    <source>
        <dbReference type="Proteomes" id="UP000030688"/>
    </source>
</evidence>
<dbReference type="Proteomes" id="UP000030688">
    <property type="component" value="Unassembled WGS sequence"/>
</dbReference>
<sequence length="84" mass="10500">MSILFFFFFISHVYICKYTHIIWKIYNYIYVKGVKVKKKKKEKLIFFSFFFSQMIIQFYYMVCITHISHIYDFVNFVVLMLFID</sequence>
<dbReference type="EMBL" id="KE123630">
    <property type="protein sequence ID" value="EUR67508.1"/>
    <property type="molecule type" value="Genomic_DNA"/>
</dbReference>
<organism evidence="2 3">
    <name type="scientific">Plasmodium falciparum (isolate 7G8)</name>
    <dbReference type="NCBI Taxonomy" id="57266"/>
    <lineage>
        <taxon>Eukaryota</taxon>
        <taxon>Sar</taxon>
        <taxon>Alveolata</taxon>
        <taxon>Apicomplexa</taxon>
        <taxon>Aconoidasida</taxon>
        <taxon>Haemosporida</taxon>
        <taxon>Plasmodiidae</taxon>
        <taxon>Plasmodium</taxon>
        <taxon>Plasmodium (Laverania)</taxon>
    </lineage>
</organism>
<keyword evidence="1" id="KW-0812">Transmembrane</keyword>
<reference evidence="3" key="1">
    <citation type="submission" date="2007-11" db="EMBL/GenBank/DDBJ databases">
        <authorList>
            <consortium name="The Broad Institute Genome Sequencing Platform"/>
            <person name="Volkman S.K."/>
            <person name="Daily J.P."/>
            <person name="Sarr O."/>
            <person name="Ndiaye D."/>
            <person name="Ndir O."/>
            <person name="Mboup S."/>
            <person name="Lukens A."/>
            <person name="Stange-Thomann N."/>
            <person name="Mauceli E."/>
            <person name="Gnerre S."/>
            <person name="Jaffe D."/>
            <person name="Zainoun J."/>
            <person name="Wiegand R.C."/>
            <person name="Birren B."/>
            <person name="Galagan J."/>
            <person name="Lander E."/>
            <person name="Wirth D.F."/>
        </authorList>
    </citation>
    <scope>NUCLEOTIDE SEQUENCE [LARGE SCALE GENOMIC DNA]</scope>
    <source>
        <strain evidence="3">7G8</strain>
    </source>
</reference>
<protein>
    <submittedName>
        <fullName evidence="2">Uncharacterized protein</fullName>
    </submittedName>
</protein>
<keyword evidence="1" id="KW-1133">Transmembrane helix</keyword>
<feature type="transmembrane region" description="Helical" evidence="1">
    <location>
        <begin position="6"/>
        <end position="23"/>
    </location>
</feature>
<proteinExistence type="predicted"/>
<reference evidence="2 3" key="2">
    <citation type="submission" date="2013-02" db="EMBL/GenBank/DDBJ databases">
        <title>The Genome Sequence of Plasmodium falciparum 7G8.</title>
        <authorList>
            <consortium name="The Broad Institute Genome Sequencing Platform"/>
            <consortium name="The Broad Institute Genome Sequencing Center for Infectious Disease"/>
            <person name="Neafsey D."/>
            <person name="Cheeseman I."/>
            <person name="Volkman S."/>
            <person name="Adams J."/>
            <person name="Walker B."/>
            <person name="Young S.K."/>
            <person name="Zeng Q."/>
            <person name="Gargeya S."/>
            <person name="Fitzgerald M."/>
            <person name="Haas B."/>
            <person name="Abouelleil A."/>
            <person name="Alvarado L."/>
            <person name="Arachchi H.M."/>
            <person name="Berlin A.M."/>
            <person name="Chapman S.B."/>
            <person name="Dewar J."/>
            <person name="Goldberg J."/>
            <person name="Griggs A."/>
            <person name="Gujja S."/>
            <person name="Hansen M."/>
            <person name="Howarth C."/>
            <person name="Imamovic A."/>
            <person name="Larimer J."/>
            <person name="McCowan C."/>
            <person name="Murphy C."/>
            <person name="Neiman D."/>
            <person name="Pearson M."/>
            <person name="Priest M."/>
            <person name="Roberts A."/>
            <person name="Saif S."/>
            <person name="Shea T."/>
            <person name="Sisk P."/>
            <person name="Sykes S."/>
            <person name="Wortman J."/>
            <person name="Nusbaum C."/>
            <person name="Birren B."/>
        </authorList>
    </citation>
    <scope>NUCLEOTIDE SEQUENCE [LARGE SCALE GENOMIC DNA]</scope>
    <source>
        <strain evidence="2 3">7G8</strain>
    </source>
</reference>